<evidence type="ECO:0000259" key="3">
    <source>
        <dbReference type="Pfam" id="PF24620"/>
    </source>
</evidence>
<accession>A0AAP0X1C8</accession>
<dbReference type="EMBL" id="JBBPBK010000007">
    <property type="protein sequence ID" value="KAK9282383.1"/>
    <property type="molecule type" value="Genomic_DNA"/>
</dbReference>
<dbReference type="Pfam" id="PF24620">
    <property type="entry name" value="DUF7625"/>
    <property type="match status" value="1"/>
</dbReference>
<name>A0AAP0X1C8_LIQFO</name>
<gene>
    <name evidence="4" type="ORF">L1049_005300</name>
</gene>
<sequence>MHPSPDGPRFSSAPVSNVPDIAKLSMYEHPNYAQNPSNFHNQNGQKFKSNPIESPNPASLNVPQQRHILHKSQPIYHDTSNNSFPRGTVFPPPSSSAVVGNGMTSNVIWGSQGFPQPSEYVQGLIGVILLVLNTLKLEKIMPTEANISDCICYGDPKHRNTDVKKALDFAIEHHMVVKQNLGAVQLYVGKNERLWKCVNPIGGNPNHYPKATWDGIRNFLISSAGRSAIMASQCRYDAALILKKECLEDLALGDVLQILNMIITIKRWIIHHQLGWQPITISISDINTDIGTGIGA</sequence>
<evidence type="ECO:0000313" key="5">
    <source>
        <dbReference type="Proteomes" id="UP001415857"/>
    </source>
</evidence>
<keyword evidence="5" id="KW-1185">Reference proteome</keyword>
<feature type="domain" description="DUF7625" evidence="3">
    <location>
        <begin position="111"/>
        <end position="204"/>
    </location>
</feature>
<protein>
    <recommendedName>
        <fullName evidence="6">OST-HTH associated domain-containing protein</fullName>
    </recommendedName>
</protein>
<feature type="compositionally biased region" description="Polar residues" evidence="1">
    <location>
        <begin position="32"/>
        <end position="60"/>
    </location>
</feature>
<feature type="domain" description="OST-HTH associated" evidence="2">
    <location>
        <begin position="232"/>
        <end position="288"/>
    </location>
</feature>
<evidence type="ECO:0000259" key="2">
    <source>
        <dbReference type="Pfam" id="PF14418"/>
    </source>
</evidence>
<dbReference type="Pfam" id="PF14418">
    <property type="entry name" value="OHA"/>
    <property type="match status" value="1"/>
</dbReference>
<organism evidence="4 5">
    <name type="scientific">Liquidambar formosana</name>
    <name type="common">Formosan gum</name>
    <dbReference type="NCBI Taxonomy" id="63359"/>
    <lineage>
        <taxon>Eukaryota</taxon>
        <taxon>Viridiplantae</taxon>
        <taxon>Streptophyta</taxon>
        <taxon>Embryophyta</taxon>
        <taxon>Tracheophyta</taxon>
        <taxon>Spermatophyta</taxon>
        <taxon>Magnoliopsida</taxon>
        <taxon>eudicotyledons</taxon>
        <taxon>Gunneridae</taxon>
        <taxon>Pentapetalae</taxon>
        <taxon>Saxifragales</taxon>
        <taxon>Altingiaceae</taxon>
        <taxon>Liquidambar</taxon>
    </lineage>
</organism>
<evidence type="ECO:0008006" key="6">
    <source>
        <dbReference type="Google" id="ProtNLM"/>
    </source>
</evidence>
<reference evidence="4 5" key="1">
    <citation type="journal article" date="2024" name="Plant J.">
        <title>Genome sequences and population genomics reveal climatic adaptation and genomic divergence between two closely related sweetgum species.</title>
        <authorList>
            <person name="Xu W.Q."/>
            <person name="Ren C.Q."/>
            <person name="Zhang X.Y."/>
            <person name="Comes H.P."/>
            <person name="Liu X.H."/>
            <person name="Li Y.G."/>
            <person name="Kettle C.J."/>
            <person name="Jalonen R."/>
            <person name="Gaisberger H."/>
            <person name="Ma Y.Z."/>
            <person name="Qiu Y.X."/>
        </authorList>
    </citation>
    <scope>NUCLEOTIDE SEQUENCE [LARGE SCALE GENOMIC DNA]</scope>
    <source>
        <strain evidence="4">Hangzhou</strain>
    </source>
</reference>
<evidence type="ECO:0000256" key="1">
    <source>
        <dbReference type="SAM" id="MobiDB-lite"/>
    </source>
</evidence>
<dbReference type="InterPro" id="IPR025677">
    <property type="entry name" value="OST-HTH-assoc_dom"/>
</dbReference>
<dbReference type="InterPro" id="IPR056042">
    <property type="entry name" value="DUF7625"/>
</dbReference>
<evidence type="ECO:0000313" key="4">
    <source>
        <dbReference type="EMBL" id="KAK9282383.1"/>
    </source>
</evidence>
<feature type="region of interest" description="Disordered" evidence="1">
    <location>
        <begin position="31"/>
        <end position="60"/>
    </location>
</feature>
<dbReference type="Proteomes" id="UP001415857">
    <property type="component" value="Unassembled WGS sequence"/>
</dbReference>
<dbReference type="AlphaFoldDB" id="A0AAP0X1C8"/>
<comment type="caution">
    <text evidence="4">The sequence shown here is derived from an EMBL/GenBank/DDBJ whole genome shotgun (WGS) entry which is preliminary data.</text>
</comment>
<proteinExistence type="predicted"/>